<accession>A0A0F4HB15</accession>
<proteinExistence type="predicted"/>
<gene>
    <name evidence="2" type="ORF">HCY95_01181</name>
    <name evidence="1" type="ORF">LACFE_CDS0078</name>
</gene>
<organism evidence="1 3">
    <name type="scientific">Limosilactobacillus fermentum</name>
    <name type="common">Lactobacillus fermentum</name>
    <dbReference type="NCBI Taxonomy" id="1613"/>
    <lineage>
        <taxon>Bacteria</taxon>
        <taxon>Bacillati</taxon>
        <taxon>Bacillota</taxon>
        <taxon>Bacilli</taxon>
        <taxon>Lactobacillales</taxon>
        <taxon>Lactobacillaceae</taxon>
        <taxon>Limosilactobacillus</taxon>
    </lineage>
</organism>
<dbReference type="AlphaFoldDB" id="A0A0F4HB15"/>
<dbReference type="Proteomes" id="UP000094714">
    <property type="component" value="Chromosome"/>
</dbReference>
<dbReference type="PATRIC" id="fig|1613.112.peg.85"/>
<evidence type="ECO:0000313" key="1">
    <source>
        <dbReference type="EMBL" id="AOR73560.1"/>
    </source>
</evidence>
<dbReference type="EMBL" id="CP017151">
    <property type="protein sequence ID" value="AOR73560.1"/>
    <property type="molecule type" value="Genomic_DNA"/>
</dbReference>
<reference evidence="2 4" key="2">
    <citation type="submission" date="2020-04" db="EMBL/GenBank/DDBJ databases">
        <title>Novel strain L. Fermentum HFD1 producer antibacterial peptides.</title>
        <authorList>
            <person name="Ozhegov G.D."/>
            <person name="Pavlova A.S."/>
            <person name="Zhuravleva D.E."/>
            <person name="Gogoleva N.V."/>
            <person name="Shagimardanova E.I."/>
            <person name="Markelova M.I."/>
            <person name="Yarullina D.R."/>
            <person name="Kayumov A.R."/>
        </authorList>
    </citation>
    <scope>NUCLEOTIDE SEQUENCE [LARGE SCALE GENOMIC DNA]</scope>
    <source>
        <strain evidence="2 4">HFD1</strain>
    </source>
</reference>
<evidence type="ECO:0000313" key="2">
    <source>
        <dbReference type="EMBL" id="QIX58744.1"/>
    </source>
</evidence>
<dbReference type="Proteomes" id="UP000503169">
    <property type="component" value="Chromosome"/>
</dbReference>
<reference evidence="1 3" key="1">
    <citation type="submission" date="2016-09" db="EMBL/GenBank/DDBJ databases">
        <title>Genome Sequence of the Lactobacillus fermentum strain NCC2970 (CNCM I-5068).</title>
        <authorList>
            <person name="Barretto C."/>
            <person name="Ngom-Bru C."/>
            <person name="Genevaz A."/>
            <person name="Fournier C."/>
            <person name="Moine D."/>
            <person name="Kassam M."/>
            <person name="Iltis A."/>
            <person name="Sagory-Zalkind P."/>
            <person name="Faucherand G."/>
            <person name="Descombes P."/>
            <person name="Duboux S."/>
        </authorList>
    </citation>
    <scope>NUCLEOTIDE SEQUENCE [LARGE SCALE GENOMIC DNA]</scope>
    <source>
        <strain evidence="1 3">NCC2970</strain>
    </source>
</reference>
<evidence type="ECO:0000313" key="4">
    <source>
        <dbReference type="Proteomes" id="UP000503169"/>
    </source>
</evidence>
<sequence length="327" mass="37683">MDAQEQLNRKYTNSSIYTSAFYADPDDALDNRAKLFEGLKSFTMNQHEDSPFCLQVMSTNSEINVMPLGLLDLEELKNYEQEQRRAKGLFQAGDEIPLVVKYIPHVKDEEVKQTVVTTTQELFADFNTAFPKVWAAVNDYLRDNQALLNAIEADLVADFADVYREYQANFTQMSASERQKALGFELKDEELDHFARFMADMHEVQAVIFSAAGFVKKELVGENTFQEVMNDNIRRSTFFWVLDNTFYEVLYYFLTHYGQENAKLAKHLRHQKATLISNMRNDAFERAQKELSAVDATTDFEKYFTDVYIPVAEQLAAEVDKFNGGTK</sequence>
<evidence type="ECO:0000313" key="3">
    <source>
        <dbReference type="Proteomes" id="UP000094714"/>
    </source>
</evidence>
<protein>
    <submittedName>
        <fullName evidence="1">Uncharacterized protein</fullName>
    </submittedName>
</protein>
<dbReference type="RefSeq" id="WP_015639105.1">
    <property type="nucleotide sequence ID" value="NZ_CABJBV010000023.1"/>
</dbReference>
<name>A0A0F4HB15_LIMFE</name>
<dbReference type="EMBL" id="CP050919">
    <property type="protein sequence ID" value="QIX58744.1"/>
    <property type="molecule type" value="Genomic_DNA"/>
</dbReference>